<organism evidence="2 3">
    <name type="scientific">Liparis tanakae</name>
    <name type="common">Tanaka's snailfish</name>
    <dbReference type="NCBI Taxonomy" id="230148"/>
    <lineage>
        <taxon>Eukaryota</taxon>
        <taxon>Metazoa</taxon>
        <taxon>Chordata</taxon>
        <taxon>Craniata</taxon>
        <taxon>Vertebrata</taxon>
        <taxon>Euteleostomi</taxon>
        <taxon>Actinopterygii</taxon>
        <taxon>Neopterygii</taxon>
        <taxon>Teleostei</taxon>
        <taxon>Neoteleostei</taxon>
        <taxon>Acanthomorphata</taxon>
        <taxon>Eupercaria</taxon>
        <taxon>Perciformes</taxon>
        <taxon>Cottioidei</taxon>
        <taxon>Cottales</taxon>
        <taxon>Liparidae</taxon>
        <taxon>Liparis</taxon>
    </lineage>
</organism>
<protein>
    <submittedName>
        <fullName evidence="2">Uncharacterized protein</fullName>
    </submittedName>
</protein>
<sequence>MSRSRAVWISNSVWSVLEIIPYNSCGITQGQVVEGRYIPTQCRQPHHKMAAVAATASPRLPHHSPAAAGS</sequence>
<proteinExistence type="predicted"/>
<accession>A0A4Z2IHQ5</accession>
<feature type="region of interest" description="Disordered" evidence="1">
    <location>
        <begin position="49"/>
        <end position="70"/>
    </location>
</feature>
<evidence type="ECO:0000313" key="2">
    <source>
        <dbReference type="EMBL" id="TNN76723.1"/>
    </source>
</evidence>
<evidence type="ECO:0000256" key="1">
    <source>
        <dbReference type="SAM" id="MobiDB-lite"/>
    </source>
</evidence>
<keyword evidence="3" id="KW-1185">Reference proteome</keyword>
<name>A0A4Z2IHQ5_9TELE</name>
<dbReference type="EMBL" id="SRLO01000090">
    <property type="protein sequence ID" value="TNN76723.1"/>
    <property type="molecule type" value="Genomic_DNA"/>
</dbReference>
<dbReference type="Proteomes" id="UP000314294">
    <property type="component" value="Unassembled WGS sequence"/>
</dbReference>
<reference evidence="2 3" key="1">
    <citation type="submission" date="2019-03" db="EMBL/GenBank/DDBJ databases">
        <title>First draft genome of Liparis tanakae, snailfish: a comprehensive survey of snailfish specific genes.</title>
        <authorList>
            <person name="Kim W."/>
            <person name="Song I."/>
            <person name="Jeong J.-H."/>
            <person name="Kim D."/>
            <person name="Kim S."/>
            <person name="Ryu S."/>
            <person name="Song J.Y."/>
            <person name="Lee S.K."/>
        </authorList>
    </citation>
    <scope>NUCLEOTIDE SEQUENCE [LARGE SCALE GENOMIC DNA]</scope>
    <source>
        <tissue evidence="2">Muscle</tissue>
    </source>
</reference>
<gene>
    <name evidence="2" type="ORF">EYF80_012972</name>
</gene>
<comment type="caution">
    <text evidence="2">The sequence shown here is derived from an EMBL/GenBank/DDBJ whole genome shotgun (WGS) entry which is preliminary data.</text>
</comment>
<evidence type="ECO:0000313" key="3">
    <source>
        <dbReference type="Proteomes" id="UP000314294"/>
    </source>
</evidence>
<dbReference type="AlphaFoldDB" id="A0A4Z2IHQ5"/>